<protein>
    <submittedName>
        <fullName evidence="2">Uncharacterized protein</fullName>
    </submittedName>
</protein>
<dbReference type="Proteomes" id="UP000410492">
    <property type="component" value="Unassembled WGS sequence"/>
</dbReference>
<evidence type="ECO:0000313" key="2">
    <source>
        <dbReference type="EMBL" id="VEN51733.1"/>
    </source>
</evidence>
<organism evidence="2 3">
    <name type="scientific">Callosobruchus maculatus</name>
    <name type="common">Southern cowpea weevil</name>
    <name type="synonym">Pulse bruchid</name>
    <dbReference type="NCBI Taxonomy" id="64391"/>
    <lineage>
        <taxon>Eukaryota</taxon>
        <taxon>Metazoa</taxon>
        <taxon>Ecdysozoa</taxon>
        <taxon>Arthropoda</taxon>
        <taxon>Hexapoda</taxon>
        <taxon>Insecta</taxon>
        <taxon>Pterygota</taxon>
        <taxon>Neoptera</taxon>
        <taxon>Endopterygota</taxon>
        <taxon>Coleoptera</taxon>
        <taxon>Polyphaga</taxon>
        <taxon>Cucujiformia</taxon>
        <taxon>Chrysomeloidea</taxon>
        <taxon>Chrysomelidae</taxon>
        <taxon>Bruchinae</taxon>
        <taxon>Bruchini</taxon>
        <taxon>Callosobruchus</taxon>
    </lineage>
</organism>
<evidence type="ECO:0000313" key="3">
    <source>
        <dbReference type="Proteomes" id="UP000410492"/>
    </source>
</evidence>
<sequence length="366" mass="40924">MKRGCKGSQLEELPIASTAIQKLTLKTLDFAVSLFSLQRCQISLPPSVRMPQQTLHEAFFIIYAIYHSSVRRIQGRRPHNSQRQKSSNGSSMDQASTVQIDRISHMFTQTIDPLFYLTHLPKPSSSFFMAPILDDDDRNFDTIHTEEKKSNSNLRSQEILLKRNNSQRQPHCRGSNRYLITIYIYTQRLRNSDMIKSKSIYFCIVSSKSNHTNCKLGSSNIAIYVPAFILNLHLPLNPTNISSTHAVAPTTYNFSIFSTNISNSSETAAAGSSFILSSRVSESSNRRATNKVVKRSMDITARNISRPEPSVAKILLQSSRFDLKIAVYSSSPTKASISLRVRSSSSGSCSLSMSSSETSLFKVSVE</sequence>
<keyword evidence="3" id="KW-1185">Reference proteome</keyword>
<gene>
    <name evidence="2" type="ORF">CALMAC_LOCUS12107</name>
</gene>
<evidence type="ECO:0000256" key="1">
    <source>
        <dbReference type="SAM" id="MobiDB-lite"/>
    </source>
</evidence>
<feature type="region of interest" description="Disordered" evidence="1">
    <location>
        <begin position="73"/>
        <end position="95"/>
    </location>
</feature>
<reference evidence="2 3" key="1">
    <citation type="submission" date="2019-01" db="EMBL/GenBank/DDBJ databases">
        <authorList>
            <person name="Sayadi A."/>
        </authorList>
    </citation>
    <scope>NUCLEOTIDE SEQUENCE [LARGE SCALE GENOMIC DNA]</scope>
</reference>
<feature type="compositionally biased region" description="Basic residues" evidence="1">
    <location>
        <begin position="73"/>
        <end position="82"/>
    </location>
</feature>
<proteinExistence type="predicted"/>
<dbReference type="EMBL" id="CAACVG010008997">
    <property type="protein sequence ID" value="VEN51733.1"/>
    <property type="molecule type" value="Genomic_DNA"/>
</dbReference>
<dbReference type="AlphaFoldDB" id="A0A653CXB2"/>
<accession>A0A653CXB2</accession>
<feature type="compositionally biased region" description="Polar residues" evidence="1">
    <location>
        <begin position="83"/>
        <end position="95"/>
    </location>
</feature>
<name>A0A653CXB2_CALMS</name>